<comment type="caution">
    <text evidence="2">The sequence shown here is derived from an EMBL/GenBank/DDBJ whole genome shotgun (WGS) entry which is preliminary data.</text>
</comment>
<reference evidence="2 3" key="1">
    <citation type="submission" date="2014-09" db="EMBL/GenBank/DDBJ databases">
        <title>Whole genome shotgun sequence of Escherichia vulneris NBRC 102420.</title>
        <authorList>
            <person name="Yoshida Y."/>
            <person name="Hosoyama A."/>
            <person name="Tsuchikane K."/>
            <person name="Ohji S."/>
            <person name="Ichikawa N."/>
            <person name="Kimura A."/>
            <person name="Yamazoe A."/>
            <person name="Ezaki T."/>
            <person name="Fujita N."/>
        </authorList>
    </citation>
    <scope>NUCLEOTIDE SEQUENCE [LARGE SCALE GENOMIC DNA]</scope>
    <source>
        <strain evidence="2 3">NBRC 102420</strain>
    </source>
</reference>
<gene>
    <name evidence="2" type="ORF">EV102420_41_00010</name>
</gene>
<name>A0A090V6S7_PSEVU</name>
<proteinExistence type="predicted"/>
<evidence type="ECO:0000256" key="1">
    <source>
        <dbReference type="SAM" id="MobiDB-lite"/>
    </source>
</evidence>
<organism evidence="2 3">
    <name type="scientific">Pseudescherichia vulneris NBRC 102420</name>
    <dbReference type="NCBI Taxonomy" id="1115515"/>
    <lineage>
        <taxon>Bacteria</taxon>
        <taxon>Pseudomonadati</taxon>
        <taxon>Pseudomonadota</taxon>
        <taxon>Gammaproteobacteria</taxon>
        <taxon>Enterobacterales</taxon>
        <taxon>Enterobacteriaceae</taxon>
        <taxon>Pseudescherichia</taxon>
    </lineage>
</organism>
<sequence length="57" mass="6126">MMLGATPGGRIHRVLRSRSPGKGSATGENIHAAEYNAGWRLRLTRPTLPYLQGAPIA</sequence>
<keyword evidence="3" id="KW-1185">Reference proteome</keyword>
<feature type="region of interest" description="Disordered" evidence="1">
    <location>
        <begin position="1"/>
        <end position="29"/>
    </location>
</feature>
<dbReference type="Proteomes" id="UP000029462">
    <property type="component" value="Unassembled WGS sequence"/>
</dbReference>
<accession>A0A090V6S7</accession>
<dbReference type="STRING" id="1115515.EV102420_41_00010"/>
<dbReference type="AlphaFoldDB" id="A0A090V6S7"/>
<protein>
    <submittedName>
        <fullName evidence="2">Uncharacterized protein</fullName>
    </submittedName>
</protein>
<evidence type="ECO:0000313" key="3">
    <source>
        <dbReference type="Proteomes" id="UP000029462"/>
    </source>
</evidence>
<evidence type="ECO:0000313" key="2">
    <source>
        <dbReference type="EMBL" id="GAL60501.1"/>
    </source>
</evidence>
<dbReference type="EMBL" id="BBMZ01000041">
    <property type="protein sequence ID" value="GAL60501.1"/>
    <property type="molecule type" value="Genomic_DNA"/>
</dbReference>